<feature type="compositionally biased region" description="Polar residues" evidence="1">
    <location>
        <begin position="437"/>
        <end position="461"/>
    </location>
</feature>
<feature type="region of interest" description="Disordered" evidence="1">
    <location>
        <begin position="342"/>
        <end position="364"/>
    </location>
</feature>
<feature type="region of interest" description="Disordered" evidence="1">
    <location>
        <begin position="542"/>
        <end position="579"/>
    </location>
</feature>
<name>A0A0D0DTW9_9AGAM</name>
<feature type="region of interest" description="Disordered" evidence="1">
    <location>
        <begin position="937"/>
        <end position="960"/>
    </location>
</feature>
<evidence type="ECO:0000313" key="2">
    <source>
        <dbReference type="EMBL" id="KIK97488.1"/>
    </source>
</evidence>
<proteinExistence type="predicted"/>
<reference evidence="3" key="2">
    <citation type="submission" date="2015-01" db="EMBL/GenBank/DDBJ databases">
        <title>Evolutionary Origins and Diversification of the Mycorrhizal Mutualists.</title>
        <authorList>
            <consortium name="DOE Joint Genome Institute"/>
            <consortium name="Mycorrhizal Genomics Consortium"/>
            <person name="Kohler A."/>
            <person name="Kuo A."/>
            <person name="Nagy L.G."/>
            <person name="Floudas D."/>
            <person name="Copeland A."/>
            <person name="Barry K.W."/>
            <person name="Cichocki N."/>
            <person name="Veneault-Fourrey C."/>
            <person name="LaButti K."/>
            <person name="Lindquist E.A."/>
            <person name="Lipzen A."/>
            <person name="Lundell T."/>
            <person name="Morin E."/>
            <person name="Murat C."/>
            <person name="Riley R."/>
            <person name="Ohm R."/>
            <person name="Sun H."/>
            <person name="Tunlid A."/>
            <person name="Henrissat B."/>
            <person name="Grigoriev I.V."/>
            <person name="Hibbett D.S."/>
            <person name="Martin F."/>
        </authorList>
    </citation>
    <scope>NUCLEOTIDE SEQUENCE [LARGE SCALE GENOMIC DNA]</scope>
    <source>
        <strain evidence="3">Ve08.2h10</strain>
    </source>
</reference>
<feature type="region of interest" description="Disordered" evidence="1">
    <location>
        <begin position="750"/>
        <end position="781"/>
    </location>
</feature>
<accession>A0A0D0DTW9</accession>
<feature type="compositionally biased region" description="Polar residues" evidence="1">
    <location>
        <begin position="764"/>
        <end position="781"/>
    </location>
</feature>
<sequence>MAGTQGNMLAERILPTRDAAERASASFAEQLMSSPTRSEGEHSEFDSSGSSNPFGEPSSHRTKAVKYRYSATGKHRSSPLKGISTSPERKTIDKPKSRVKPKPRPKPKPLPAPAPSASAKGKAKAPDVVPSSRKRKASVSSLCREETLSSLSALSPSPLSSVPTTPIVLMKELPPSSTPTIRGTTPDPPKRLLRTKVASLRSLGPSVSKVSVLSQPLSTQRKKKVNMSRNNTDLDTWDVGSSVWVHISESGMFINDNVQSKNEHDVFEEYMWWPAQIVQKQPLRVSLFGDFPSSSSSSSTRGLCTILSPSLANIQSIYNDMGSKRFTCATFRITSSTLADSLTSPHARKKQRLDPSASTSLEDRWESAVQSMEKASTLERDGLPALISSYASAGGSFYDSLDDSDPDMSDLRPSLCKPTKPTGVATSTLKPADSAKSLKSQRSKANPKSNLKGDASTSTLRDWSPCPPDPTLQIPGELVLAQAPRAGGAYWPAQLIAHVRDRRERYRFKFLDDEEYVIGRDKFWTSEEEGFVCCPLGQWESAVKTTDDPESEDESADYEGDDVEDPGADAGALPPPPPAKYFEDLSVRKQLAYVKPVLRAILNKEYAPAIEKHEGFMKGGSARTALMKAAGVRGGMDARFVKAVQRVICKWVLGEGGGRSERKDIEDVGTGSGKEAEQVNEVVDGAIFNPSESVPVESMAGESMENDKMESIEGGVVPETTQVDLQDSARNEVPDPMTPLNDIDTEDSEMVVDDPEQPHAASLPRTNSADLGSTSAEQAPSGLTGQLDLLAEVSQAVATEPSLLPSHPELSKIKVPDVLPKDTSPQPSPLTPAPDEEQEPPPRRSGQVGCEEFESLSGIEKLDYCLNILLPESIQQLLLWRSGERTSSALLSPEEEQRLHVVGVRKAAETDWVDDVMRLRVAQARLWGIDLSKAPQEEKAEVVPGGTRTRPRRATVPRPW</sequence>
<feature type="compositionally biased region" description="Acidic residues" evidence="1">
    <location>
        <begin position="548"/>
        <end position="567"/>
    </location>
</feature>
<dbReference type="HOGENOM" id="CLU_015324_0_0_1"/>
<protein>
    <recommendedName>
        <fullName evidence="4">PWWP domain-containing protein</fullName>
    </recommendedName>
</protein>
<feature type="region of interest" description="Disordered" evidence="1">
    <location>
        <begin position="401"/>
        <end position="469"/>
    </location>
</feature>
<gene>
    <name evidence="2" type="ORF">PAXRUDRAFT_220227</name>
</gene>
<dbReference type="Proteomes" id="UP000054538">
    <property type="component" value="Unassembled WGS sequence"/>
</dbReference>
<dbReference type="OrthoDB" id="2505887at2759"/>
<dbReference type="AlphaFoldDB" id="A0A0D0DTW9"/>
<dbReference type="InParanoid" id="A0A0D0DTW9"/>
<keyword evidence="3" id="KW-1185">Reference proteome</keyword>
<evidence type="ECO:0008006" key="4">
    <source>
        <dbReference type="Google" id="ProtNLM"/>
    </source>
</evidence>
<evidence type="ECO:0000256" key="1">
    <source>
        <dbReference type="SAM" id="MobiDB-lite"/>
    </source>
</evidence>
<feature type="compositionally biased region" description="Basic and acidic residues" evidence="1">
    <location>
        <begin position="87"/>
        <end position="96"/>
    </location>
</feature>
<feature type="region of interest" description="Disordered" evidence="1">
    <location>
        <begin position="726"/>
        <end position="745"/>
    </location>
</feature>
<reference evidence="2 3" key="1">
    <citation type="submission" date="2014-04" db="EMBL/GenBank/DDBJ databases">
        <authorList>
            <consortium name="DOE Joint Genome Institute"/>
            <person name="Kuo A."/>
            <person name="Kohler A."/>
            <person name="Jargeat P."/>
            <person name="Nagy L.G."/>
            <person name="Floudas D."/>
            <person name="Copeland A."/>
            <person name="Barry K.W."/>
            <person name="Cichocki N."/>
            <person name="Veneault-Fourrey C."/>
            <person name="LaButti K."/>
            <person name="Lindquist E.A."/>
            <person name="Lipzen A."/>
            <person name="Lundell T."/>
            <person name="Morin E."/>
            <person name="Murat C."/>
            <person name="Sun H."/>
            <person name="Tunlid A."/>
            <person name="Henrissat B."/>
            <person name="Grigoriev I.V."/>
            <person name="Hibbett D.S."/>
            <person name="Martin F."/>
            <person name="Nordberg H.P."/>
            <person name="Cantor M.N."/>
            <person name="Hua S.X."/>
        </authorList>
    </citation>
    <scope>NUCLEOTIDE SEQUENCE [LARGE SCALE GENOMIC DNA]</scope>
    <source>
        <strain evidence="2 3">Ve08.2h10</strain>
    </source>
</reference>
<feature type="region of interest" description="Disordered" evidence="1">
    <location>
        <begin position="1"/>
        <end position="143"/>
    </location>
</feature>
<dbReference type="EMBL" id="KN824933">
    <property type="protein sequence ID" value="KIK97488.1"/>
    <property type="molecule type" value="Genomic_DNA"/>
</dbReference>
<feature type="compositionally biased region" description="Basic residues" evidence="1">
    <location>
        <begin position="949"/>
        <end position="960"/>
    </location>
</feature>
<evidence type="ECO:0000313" key="3">
    <source>
        <dbReference type="Proteomes" id="UP000054538"/>
    </source>
</evidence>
<feature type="region of interest" description="Disordered" evidence="1">
    <location>
        <begin position="817"/>
        <end position="848"/>
    </location>
</feature>
<organism evidence="2 3">
    <name type="scientific">Paxillus rubicundulus Ve08.2h10</name>
    <dbReference type="NCBI Taxonomy" id="930991"/>
    <lineage>
        <taxon>Eukaryota</taxon>
        <taxon>Fungi</taxon>
        <taxon>Dikarya</taxon>
        <taxon>Basidiomycota</taxon>
        <taxon>Agaricomycotina</taxon>
        <taxon>Agaricomycetes</taxon>
        <taxon>Agaricomycetidae</taxon>
        <taxon>Boletales</taxon>
        <taxon>Paxilineae</taxon>
        <taxon>Paxillaceae</taxon>
        <taxon>Paxillus</taxon>
    </lineage>
</organism>
<dbReference type="STRING" id="930991.A0A0D0DTW9"/>
<feature type="compositionally biased region" description="Basic residues" evidence="1">
    <location>
        <begin position="97"/>
        <end position="107"/>
    </location>
</feature>